<organism evidence="3 4">
    <name type="scientific">Fusicatenibacter faecihominis</name>
    <dbReference type="NCBI Taxonomy" id="2881276"/>
    <lineage>
        <taxon>Bacteria</taxon>
        <taxon>Bacillati</taxon>
        <taxon>Bacillota</taxon>
        <taxon>Clostridia</taxon>
        <taxon>Lachnospirales</taxon>
        <taxon>Lachnospiraceae</taxon>
        <taxon>Fusicatenibacter</taxon>
    </lineage>
</organism>
<dbReference type="Proteomes" id="UP001197875">
    <property type="component" value="Unassembled WGS sequence"/>
</dbReference>
<feature type="region of interest" description="Disordered" evidence="1">
    <location>
        <begin position="128"/>
        <end position="154"/>
    </location>
</feature>
<feature type="transmembrane region" description="Helical" evidence="2">
    <location>
        <begin position="83"/>
        <end position="103"/>
    </location>
</feature>
<dbReference type="RefSeq" id="WP_227614235.1">
    <property type="nucleotide sequence ID" value="NZ_JAJEPR010000003.1"/>
</dbReference>
<dbReference type="EMBL" id="JAJEPR010000003">
    <property type="protein sequence ID" value="MCC2188731.1"/>
    <property type="molecule type" value="Genomic_DNA"/>
</dbReference>
<proteinExistence type="predicted"/>
<feature type="compositionally biased region" description="Basic and acidic residues" evidence="1">
    <location>
        <begin position="128"/>
        <end position="144"/>
    </location>
</feature>
<name>A0AAE3DQJ3_9FIRM</name>
<keyword evidence="4" id="KW-1185">Reference proteome</keyword>
<keyword evidence="2" id="KW-0472">Membrane</keyword>
<evidence type="ECO:0000313" key="4">
    <source>
        <dbReference type="Proteomes" id="UP001197875"/>
    </source>
</evidence>
<accession>A0AAE3DQJ3</accession>
<gene>
    <name evidence="3" type="ORF">LKD71_02640</name>
</gene>
<comment type="caution">
    <text evidence="3">The sequence shown here is derived from an EMBL/GenBank/DDBJ whole genome shotgun (WGS) entry which is preliminary data.</text>
</comment>
<evidence type="ECO:0000256" key="2">
    <source>
        <dbReference type="SAM" id="Phobius"/>
    </source>
</evidence>
<keyword evidence="2" id="KW-1133">Transmembrane helix</keyword>
<evidence type="ECO:0000313" key="3">
    <source>
        <dbReference type="EMBL" id="MCC2188731.1"/>
    </source>
</evidence>
<keyword evidence="2" id="KW-0812">Transmembrane</keyword>
<sequence>MVRENRIRIMTAIAAYEKRHREELSGTDQWFRSDYIGVRMLKNGCRLTCGYLIGFAFYIVLHFEEMLDRLNSMNVLDLAENALIFYGISLGVYLILTYVVWSIRYYQAEKRRRTYGRLIDRLEAEYQREEKEVPSTGRRREGQNRSRGHGAGNP</sequence>
<protein>
    <submittedName>
        <fullName evidence="3">Uncharacterized protein</fullName>
    </submittedName>
</protein>
<evidence type="ECO:0000256" key="1">
    <source>
        <dbReference type="SAM" id="MobiDB-lite"/>
    </source>
</evidence>
<reference evidence="3 4" key="1">
    <citation type="submission" date="2021-10" db="EMBL/GenBank/DDBJ databases">
        <title>Anaerobic single-cell dispensing facilitates the cultivation of human gut bacteria.</title>
        <authorList>
            <person name="Afrizal A."/>
        </authorList>
    </citation>
    <scope>NUCLEOTIDE SEQUENCE [LARGE SCALE GENOMIC DNA]</scope>
    <source>
        <strain evidence="3 4">CLA-AA-H277</strain>
    </source>
</reference>
<dbReference type="AlphaFoldDB" id="A0AAE3DQJ3"/>
<feature type="transmembrane region" description="Helical" evidence="2">
    <location>
        <begin position="45"/>
        <end position="63"/>
    </location>
</feature>